<keyword evidence="2" id="KW-1185">Reference proteome</keyword>
<protein>
    <submittedName>
        <fullName evidence="1">Uncharacterized protein</fullName>
    </submittedName>
</protein>
<proteinExistence type="predicted"/>
<accession>A0ACC1WTD9</accession>
<dbReference type="Proteomes" id="UP001164539">
    <property type="component" value="Chromosome 14"/>
</dbReference>
<name>A0ACC1WTD9_MELAZ</name>
<organism evidence="1 2">
    <name type="scientific">Melia azedarach</name>
    <name type="common">Chinaberry tree</name>
    <dbReference type="NCBI Taxonomy" id="155640"/>
    <lineage>
        <taxon>Eukaryota</taxon>
        <taxon>Viridiplantae</taxon>
        <taxon>Streptophyta</taxon>
        <taxon>Embryophyta</taxon>
        <taxon>Tracheophyta</taxon>
        <taxon>Spermatophyta</taxon>
        <taxon>Magnoliopsida</taxon>
        <taxon>eudicotyledons</taxon>
        <taxon>Gunneridae</taxon>
        <taxon>Pentapetalae</taxon>
        <taxon>rosids</taxon>
        <taxon>malvids</taxon>
        <taxon>Sapindales</taxon>
        <taxon>Meliaceae</taxon>
        <taxon>Melia</taxon>
    </lineage>
</organism>
<gene>
    <name evidence="1" type="ORF">OWV82_025338</name>
</gene>
<sequence>MDSKDESKHSFFSKLCLDWDATYKLFVQMVVVSNLFTVVLALRWLFYQSTLSAEGKRICAILLVAITCFTIFFSLLLLKARWKDYKFCAEIVNKCPCQVLCEFVPFYTISIVPHLVAAIVTGQEHAKIILTGGLFNGFLQMMFLFLRLDPDHGGNLDSTKNGDLNQCLLV</sequence>
<reference evidence="1 2" key="1">
    <citation type="journal article" date="2023" name="Science">
        <title>Complex scaffold remodeling in plant triterpene biosynthesis.</title>
        <authorList>
            <person name="De La Pena R."/>
            <person name="Hodgson H."/>
            <person name="Liu J.C."/>
            <person name="Stephenson M.J."/>
            <person name="Martin A.C."/>
            <person name="Owen C."/>
            <person name="Harkess A."/>
            <person name="Leebens-Mack J."/>
            <person name="Jimenez L.E."/>
            <person name="Osbourn A."/>
            <person name="Sattely E.S."/>
        </authorList>
    </citation>
    <scope>NUCLEOTIDE SEQUENCE [LARGE SCALE GENOMIC DNA]</scope>
    <source>
        <strain evidence="2">cv. JPN11</strain>
        <tissue evidence="1">Leaf</tissue>
    </source>
</reference>
<evidence type="ECO:0000313" key="1">
    <source>
        <dbReference type="EMBL" id="KAJ4702227.1"/>
    </source>
</evidence>
<dbReference type="EMBL" id="CM051407">
    <property type="protein sequence ID" value="KAJ4702227.1"/>
    <property type="molecule type" value="Genomic_DNA"/>
</dbReference>
<evidence type="ECO:0000313" key="2">
    <source>
        <dbReference type="Proteomes" id="UP001164539"/>
    </source>
</evidence>
<comment type="caution">
    <text evidence="1">The sequence shown here is derived from an EMBL/GenBank/DDBJ whole genome shotgun (WGS) entry which is preliminary data.</text>
</comment>